<feature type="region of interest" description="Disordered" evidence="1">
    <location>
        <begin position="32"/>
        <end position="66"/>
    </location>
</feature>
<keyword evidence="3" id="KW-1185">Reference proteome</keyword>
<sequence>MTSPVARIGAFVAGLLAVFGIAFGVGVAVGPWDVDTAPSHSTHQQESPQQGSPQQHVTTEVPHDGH</sequence>
<reference evidence="3" key="1">
    <citation type="journal article" date="2019" name="Int. J. Syst. Evol. Microbiol.">
        <title>The Global Catalogue of Microorganisms (GCM) 10K type strain sequencing project: providing services to taxonomists for standard genome sequencing and annotation.</title>
        <authorList>
            <consortium name="The Broad Institute Genomics Platform"/>
            <consortium name="The Broad Institute Genome Sequencing Center for Infectious Disease"/>
            <person name="Wu L."/>
            <person name="Ma J."/>
        </authorList>
    </citation>
    <scope>NUCLEOTIDE SEQUENCE [LARGE SCALE GENOMIC DNA]</scope>
    <source>
        <strain evidence="3">JCM 18077</strain>
    </source>
</reference>
<proteinExistence type="predicted"/>
<comment type="caution">
    <text evidence="2">The sequence shown here is derived from an EMBL/GenBank/DDBJ whole genome shotgun (WGS) entry which is preliminary data.</text>
</comment>
<protein>
    <submittedName>
        <fullName evidence="2">Uncharacterized protein</fullName>
    </submittedName>
</protein>
<evidence type="ECO:0000313" key="3">
    <source>
        <dbReference type="Proteomes" id="UP001500822"/>
    </source>
</evidence>
<dbReference type="Proteomes" id="UP001500822">
    <property type="component" value="Unassembled WGS sequence"/>
</dbReference>
<dbReference type="EMBL" id="BAABIE010000010">
    <property type="protein sequence ID" value="GAA4752071.1"/>
    <property type="molecule type" value="Genomic_DNA"/>
</dbReference>
<gene>
    <name evidence="2" type="ORF">GCM10023217_23730</name>
</gene>
<feature type="compositionally biased region" description="Low complexity" evidence="1">
    <location>
        <begin position="44"/>
        <end position="55"/>
    </location>
</feature>
<organism evidence="2 3">
    <name type="scientific">Gordonia alkaliphila</name>
    <dbReference type="NCBI Taxonomy" id="1053547"/>
    <lineage>
        <taxon>Bacteria</taxon>
        <taxon>Bacillati</taxon>
        <taxon>Actinomycetota</taxon>
        <taxon>Actinomycetes</taxon>
        <taxon>Mycobacteriales</taxon>
        <taxon>Gordoniaceae</taxon>
        <taxon>Gordonia</taxon>
    </lineage>
</organism>
<evidence type="ECO:0000256" key="1">
    <source>
        <dbReference type="SAM" id="MobiDB-lite"/>
    </source>
</evidence>
<name>A0ABP8ZBC0_9ACTN</name>
<evidence type="ECO:0000313" key="2">
    <source>
        <dbReference type="EMBL" id="GAA4752071.1"/>
    </source>
</evidence>
<dbReference type="RefSeq" id="WP_246992888.1">
    <property type="nucleotide sequence ID" value="NZ_BAABIE010000010.1"/>
</dbReference>
<accession>A0ABP8ZBC0</accession>